<feature type="region of interest" description="Disordered" evidence="1">
    <location>
        <begin position="51"/>
        <end position="112"/>
    </location>
</feature>
<accession>A0A8R7V5Z0</accession>
<sequence length="128" mass="14144">SRSSFSKSHIFLSRSRAPDPLRRPTTSPPHPLRRRPYYAAALARGTRPLPIHAPAAFLSPSSPSSPSDPPRSRRRWSRSDPSAQSLSRAPGRRPCLRVPVLANGRPDRARQPDCFVAPSSRYALSCPI</sequence>
<organism evidence="2 3">
    <name type="scientific">Triticum urartu</name>
    <name type="common">Red wild einkorn</name>
    <name type="synonym">Crithodium urartu</name>
    <dbReference type="NCBI Taxonomy" id="4572"/>
    <lineage>
        <taxon>Eukaryota</taxon>
        <taxon>Viridiplantae</taxon>
        <taxon>Streptophyta</taxon>
        <taxon>Embryophyta</taxon>
        <taxon>Tracheophyta</taxon>
        <taxon>Spermatophyta</taxon>
        <taxon>Magnoliopsida</taxon>
        <taxon>Liliopsida</taxon>
        <taxon>Poales</taxon>
        <taxon>Poaceae</taxon>
        <taxon>BOP clade</taxon>
        <taxon>Pooideae</taxon>
        <taxon>Triticodae</taxon>
        <taxon>Triticeae</taxon>
        <taxon>Triticinae</taxon>
        <taxon>Triticum</taxon>
    </lineage>
</organism>
<protein>
    <submittedName>
        <fullName evidence="2">Uncharacterized protein</fullName>
    </submittedName>
</protein>
<dbReference type="AlphaFoldDB" id="A0A8R7V5Z0"/>
<evidence type="ECO:0000313" key="3">
    <source>
        <dbReference type="Proteomes" id="UP000015106"/>
    </source>
</evidence>
<dbReference type="Gramene" id="TuG1812G0700002280.01.T01">
    <property type="protein sequence ID" value="TuG1812G0700002280.01.T01"/>
    <property type="gene ID" value="TuG1812G0700002280.01"/>
</dbReference>
<name>A0A8R7V5Z0_TRIUA</name>
<reference evidence="2" key="2">
    <citation type="submission" date="2018-03" db="EMBL/GenBank/DDBJ databases">
        <title>The Triticum urartu genome reveals the dynamic nature of wheat genome evolution.</title>
        <authorList>
            <person name="Ling H."/>
            <person name="Ma B."/>
            <person name="Shi X."/>
            <person name="Liu H."/>
            <person name="Dong L."/>
            <person name="Sun H."/>
            <person name="Cao Y."/>
            <person name="Gao Q."/>
            <person name="Zheng S."/>
            <person name="Li Y."/>
            <person name="Yu Y."/>
            <person name="Du H."/>
            <person name="Qi M."/>
            <person name="Li Y."/>
            <person name="Yu H."/>
            <person name="Cui Y."/>
            <person name="Wang N."/>
            <person name="Chen C."/>
            <person name="Wu H."/>
            <person name="Zhao Y."/>
            <person name="Zhang J."/>
            <person name="Li Y."/>
            <person name="Zhou W."/>
            <person name="Zhang B."/>
            <person name="Hu W."/>
            <person name="Eijk M."/>
            <person name="Tang J."/>
            <person name="Witsenboer H."/>
            <person name="Zhao S."/>
            <person name="Li Z."/>
            <person name="Zhang A."/>
            <person name="Wang D."/>
            <person name="Liang C."/>
        </authorList>
    </citation>
    <scope>NUCLEOTIDE SEQUENCE [LARGE SCALE GENOMIC DNA]</scope>
    <source>
        <strain evidence="2">cv. G1812</strain>
    </source>
</reference>
<keyword evidence="3" id="KW-1185">Reference proteome</keyword>
<reference evidence="2" key="3">
    <citation type="submission" date="2022-06" db="UniProtKB">
        <authorList>
            <consortium name="EnsemblPlants"/>
        </authorList>
    </citation>
    <scope>IDENTIFICATION</scope>
</reference>
<dbReference type="Proteomes" id="UP000015106">
    <property type="component" value="Chromosome 7"/>
</dbReference>
<reference evidence="3" key="1">
    <citation type="journal article" date="2013" name="Nature">
        <title>Draft genome of the wheat A-genome progenitor Triticum urartu.</title>
        <authorList>
            <person name="Ling H.Q."/>
            <person name="Zhao S."/>
            <person name="Liu D."/>
            <person name="Wang J."/>
            <person name="Sun H."/>
            <person name="Zhang C."/>
            <person name="Fan H."/>
            <person name="Li D."/>
            <person name="Dong L."/>
            <person name="Tao Y."/>
            <person name="Gao C."/>
            <person name="Wu H."/>
            <person name="Li Y."/>
            <person name="Cui Y."/>
            <person name="Guo X."/>
            <person name="Zheng S."/>
            <person name="Wang B."/>
            <person name="Yu K."/>
            <person name="Liang Q."/>
            <person name="Yang W."/>
            <person name="Lou X."/>
            <person name="Chen J."/>
            <person name="Feng M."/>
            <person name="Jian J."/>
            <person name="Zhang X."/>
            <person name="Luo G."/>
            <person name="Jiang Y."/>
            <person name="Liu J."/>
            <person name="Wang Z."/>
            <person name="Sha Y."/>
            <person name="Zhang B."/>
            <person name="Wu H."/>
            <person name="Tang D."/>
            <person name="Shen Q."/>
            <person name="Xue P."/>
            <person name="Zou S."/>
            <person name="Wang X."/>
            <person name="Liu X."/>
            <person name="Wang F."/>
            <person name="Yang Y."/>
            <person name="An X."/>
            <person name="Dong Z."/>
            <person name="Zhang K."/>
            <person name="Zhang X."/>
            <person name="Luo M.C."/>
            <person name="Dvorak J."/>
            <person name="Tong Y."/>
            <person name="Wang J."/>
            <person name="Yang H."/>
            <person name="Li Z."/>
            <person name="Wang D."/>
            <person name="Zhang A."/>
            <person name="Wang J."/>
        </authorList>
    </citation>
    <scope>NUCLEOTIDE SEQUENCE</scope>
    <source>
        <strain evidence="3">cv. G1812</strain>
    </source>
</reference>
<proteinExistence type="predicted"/>
<feature type="region of interest" description="Disordered" evidence="1">
    <location>
        <begin position="1"/>
        <end position="35"/>
    </location>
</feature>
<dbReference type="EnsemblPlants" id="TuG1812G0700002280.01.T01">
    <property type="protein sequence ID" value="TuG1812G0700002280.01.T01"/>
    <property type="gene ID" value="TuG1812G0700002280.01"/>
</dbReference>
<evidence type="ECO:0000313" key="2">
    <source>
        <dbReference type="EnsemblPlants" id="TuG1812G0700002280.01.T01"/>
    </source>
</evidence>
<evidence type="ECO:0000256" key="1">
    <source>
        <dbReference type="SAM" id="MobiDB-lite"/>
    </source>
</evidence>